<dbReference type="NCBIfam" id="NF004043">
    <property type="entry name" value="PRK05560.1"/>
    <property type="match status" value="1"/>
</dbReference>
<dbReference type="InterPro" id="IPR002205">
    <property type="entry name" value="Topo_IIA_dom_A"/>
</dbReference>
<evidence type="ECO:0000256" key="7">
    <source>
        <dbReference type="ARBA" id="ARBA00023235"/>
    </source>
</evidence>
<comment type="similarity">
    <text evidence="2 8">Belongs to the type II topoisomerase GyrA/ParC subunit family.</text>
</comment>
<keyword evidence="4 8" id="KW-0067">ATP-binding</keyword>
<evidence type="ECO:0000256" key="2">
    <source>
        <dbReference type="ARBA" id="ARBA00008263"/>
    </source>
</evidence>
<evidence type="ECO:0000256" key="3">
    <source>
        <dbReference type="ARBA" id="ARBA00022741"/>
    </source>
</evidence>
<dbReference type="EMBL" id="JAUSUO010000002">
    <property type="protein sequence ID" value="MDQ0342432.1"/>
    <property type="molecule type" value="Genomic_DNA"/>
</dbReference>
<keyword evidence="6 8" id="KW-0238">DNA-binding</keyword>
<dbReference type="EC" id="5.6.2.2" evidence="8"/>
<sequence>MAEVPNSNIKEINLSQEMRSSFLDYAMSVIVSRALPDVRDGLKPVHRRILYAMNDLGMTSDKAYKKSARIVGEVIGKYHPHGDSAVYETMVRMAQDFSYRNMLVDGHGNFGSVDGDSAAAMRYTEARMSKISMELVRDLNKDTIDYKDNYDGSEREPVVLPSRFPNLLVNGSSGIAVGMATNIPPHQLGEVIDALLALSREPEITIQELMEYIHGPDFPTAGIILGRSGIRRAYETGRGSITIRAKVEIETKSNGRETIIVHELPYQVNKAKLIERIAELVREKKIEGITDLRDESDRNGMRVVMEVRRDANGNVILNNLYKMTAMQTSFGINMLALVDGQPRVLNLKQCLYYYLEHQKVIIRRRTEFELRKAEARAHILEGLRIALDHIDAIISLIRGSETTDIARAGLMEQFNLTEKQAQAILDMRLQRLTGLEREKIEEEYQGLVQLISELKAILADEEKVLDIIREELLEIKERFDDGRRTEIAAGGLLDMDDEDLIPRENVVVTLTHNGYIKRLPISTYRSQRRGGRGVQGMGTNDDDFVKHLITTSTHDTLLFFTNKGKVYRAKGYEIPEFSRTAKGLPIINLLGIEKDESVNTVICVEEFLDNWYLFFATKQGVVKRTPLSAFANIRNNGLIALSLRDNDELISVKLTDGNKNIVMGTKSGLLIRFVETDVRSMGRSATGVKGITLSDDDEAVGMEILEEDDDVLIVTKNGYGKRTPASEYRLQSRGGKGLITCKVTDKTGTVVAVETVKGDEDVMLITAGGILIRMGIQDISVFGRNTQGVKLITLGEEAVVATVAKVAKEEEEQLESEEEISDEIN</sequence>
<evidence type="ECO:0000256" key="10">
    <source>
        <dbReference type="SAM" id="Coils"/>
    </source>
</evidence>
<dbReference type="PROSITE" id="PS52040">
    <property type="entry name" value="TOPO_IIA"/>
    <property type="match status" value="1"/>
</dbReference>
<reference evidence="12 13" key="1">
    <citation type="submission" date="2023-07" db="EMBL/GenBank/DDBJ databases">
        <title>Genomic Encyclopedia of Type Strains, Phase IV (KMG-IV): sequencing the most valuable type-strain genomes for metagenomic binning, comparative biology and taxonomic classification.</title>
        <authorList>
            <person name="Goeker M."/>
        </authorList>
    </citation>
    <scope>NUCLEOTIDE SEQUENCE [LARGE SCALE GENOMIC DNA]</scope>
    <source>
        <strain evidence="12 13">DSM 27848</strain>
    </source>
</reference>
<evidence type="ECO:0000256" key="6">
    <source>
        <dbReference type="ARBA" id="ARBA00023125"/>
    </source>
</evidence>
<keyword evidence="5 8" id="KW-0799">Topoisomerase</keyword>
<dbReference type="NCBIfam" id="TIGR01063">
    <property type="entry name" value="gyrA"/>
    <property type="match status" value="1"/>
</dbReference>
<dbReference type="HAMAP" id="MF_01897">
    <property type="entry name" value="GyrA"/>
    <property type="match status" value="1"/>
</dbReference>
<name>A0ABU0D218_9BACI</name>
<dbReference type="InterPro" id="IPR005743">
    <property type="entry name" value="GyrA"/>
</dbReference>
<dbReference type="SMART" id="SM00434">
    <property type="entry name" value="TOP4c"/>
    <property type="match status" value="1"/>
</dbReference>
<dbReference type="NCBIfam" id="NF004044">
    <property type="entry name" value="PRK05561.1"/>
    <property type="match status" value="1"/>
</dbReference>
<evidence type="ECO:0000259" key="11">
    <source>
        <dbReference type="PROSITE" id="PS52040"/>
    </source>
</evidence>
<dbReference type="CDD" id="cd00187">
    <property type="entry name" value="TOP4c"/>
    <property type="match status" value="1"/>
</dbReference>
<evidence type="ECO:0000256" key="9">
    <source>
        <dbReference type="PROSITE-ProRule" id="PRU01384"/>
    </source>
</evidence>
<accession>A0ABU0D218</accession>
<evidence type="ECO:0000256" key="4">
    <source>
        <dbReference type="ARBA" id="ARBA00022840"/>
    </source>
</evidence>
<dbReference type="InterPro" id="IPR006691">
    <property type="entry name" value="GyrA/parC_rep"/>
</dbReference>
<proteinExistence type="inferred from homology"/>
<dbReference type="InterPro" id="IPR050220">
    <property type="entry name" value="Type_II_DNA_Topoisomerases"/>
</dbReference>
<dbReference type="Gene3D" id="3.90.199.10">
    <property type="entry name" value="Topoisomerase II, domain 5"/>
    <property type="match status" value="1"/>
</dbReference>
<dbReference type="Gene3D" id="1.10.268.10">
    <property type="entry name" value="Topoisomerase, domain 3"/>
    <property type="match status" value="1"/>
</dbReference>
<comment type="catalytic activity">
    <reaction evidence="1 8 9">
        <text>ATP-dependent breakage, passage and rejoining of double-stranded DNA.</text>
        <dbReference type="EC" id="5.6.2.2"/>
    </reaction>
</comment>
<comment type="caution">
    <text evidence="12">The sequence shown here is derived from an EMBL/GenBank/DDBJ whole genome shotgun (WGS) entry which is preliminary data.</text>
</comment>
<comment type="miscellaneous">
    <text evidence="8">Few gyrases are as efficient as E.coli at forming negative supercoils. Not all organisms have 2 type II topoisomerases; in organisms with a single type II topoisomerase this enzyme also has to decatenate newly replicated chromosomes.</text>
</comment>
<comment type="function">
    <text evidence="8">A type II topoisomerase that negatively supercoils closed circular double-stranded (ds) DNA in an ATP-dependent manner to modulate DNA topology and maintain chromosomes in an underwound state. Negative supercoiling favors strand separation, and DNA replication, transcription, recombination and repair, all of which involve strand separation. Also able to catalyze the interconversion of other topological isomers of dsDNA rings, including catenanes and knotted rings. Type II topoisomerases break and join 2 DNA strands simultaneously in an ATP-dependent manner.</text>
</comment>
<feature type="coiled-coil region" evidence="10">
    <location>
        <begin position="437"/>
        <end position="478"/>
    </location>
</feature>
<comment type="subunit">
    <text evidence="8">Heterotetramer, composed of two GyrA and two GyrB chains. In the heterotetramer, GyrA contains the active site tyrosine that forms a transient covalent intermediate with DNA, while GyrB binds cofactors and catalyzes ATP hydrolysis.</text>
</comment>
<dbReference type="Pfam" id="PF00521">
    <property type="entry name" value="DNA_topoisoIV"/>
    <property type="match status" value="1"/>
</dbReference>
<dbReference type="Proteomes" id="UP001232343">
    <property type="component" value="Unassembled WGS sequence"/>
</dbReference>
<dbReference type="InterPro" id="IPR035516">
    <property type="entry name" value="Gyrase/topoIV_suA_C"/>
</dbReference>
<dbReference type="PANTHER" id="PTHR43493:SF5">
    <property type="entry name" value="DNA GYRASE SUBUNIT A, CHLOROPLASTIC_MITOCHONDRIAL"/>
    <property type="match status" value="1"/>
</dbReference>
<feature type="short sequence motif" description="GyrA-box" evidence="8">
    <location>
        <begin position="527"/>
        <end position="533"/>
    </location>
</feature>
<feature type="active site" description="O-(5'-phospho-DNA)-tyrosine intermediate" evidence="8 9">
    <location>
        <position position="123"/>
    </location>
</feature>
<dbReference type="PANTHER" id="PTHR43493">
    <property type="entry name" value="DNA GYRASE/TOPOISOMERASE SUBUNIT A"/>
    <property type="match status" value="1"/>
</dbReference>
<dbReference type="SUPFAM" id="SSF56719">
    <property type="entry name" value="Type II DNA topoisomerase"/>
    <property type="match status" value="1"/>
</dbReference>
<dbReference type="Gene3D" id="3.30.1360.40">
    <property type="match status" value="1"/>
</dbReference>
<dbReference type="Pfam" id="PF03989">
    <property type="entry name" value="DNA_gyraseA_C"/>
    <property type="match status" value="6"/>
</dbReference>
<dbReference type="Gene3D" id="2.120.10.90">
    <property type="entry name" value="DNA gyrase/topoisomerase IV, subunit A, C-terminal"/>
    <property type="match status" value="1"/>
</dbReference>
<dbReference type="RefSeq" id="WP_244680997.1">
    <property type="nucleotide sequence ID" value="NZ_JALIRM010000002.1"/>
</dbReference>
<evidence type="ECO:0000313" key="12">
    <source>
        <dbReference type="EMBL" id="MDQ0342432.1"/>
    </source>
</evidence>
<evidence type="ECO:0000256" key="1">
    <source>
        <dbReference type="ARBA" id="ARBA00000185"/>
    </source>
</evidence>
<keyword evidence="7 8" id="KW-0413">Isomerase</keyword>
<dbReference type="InterPro" id="IPR013757">
    <property type="entry name" value="Topo_IIA_A_a_sf"/>
</dbReference>
<evidence type="ECO:0000256" key="5">
    <source>
        <dbReference type="ARBA" id="ARBA00023029"/>
    </source>
</evidence>
<keyword evidence="13" id="KW-1185">Reference proteome</keyword>
<gene>
    <name evidence="8" type="primary">gyrA</name>
    <name evidence="12" type="ORF">J2S14_001244</name>
</gene>
<keyword evidence="10" id="KW-0175">Coiled coil</keyword>
<dbReference type="GO" id="GO:0003918">
    <property type="term" value="F:DNA topoisomerase type II (double strand cut, ATP-hydrolyzing) activity"/>
    <property type="evidence" value="ECO:0007669"/>
    <property type="project" value="UniProtKB-EC"/>
</dbReference>
<dbReference type="SUPFAM" id="SSF101904">
    <property type="entry name" value="GyrA/ParC C-terminal domain-like"/>
    <property type="match status" value="1"/>
</dbReference>
<comment type="subcellular location">
    <subcellularLocation>
        <location evidence="8">Cytoplasm</location>
    </subcellularLocation>
</comment>
<protein>
    <recommendedName>
        <fullName evidence="8">DNA gyrase subunit A</fullName>
        <ecNumber evidence="8">5.6.2.2</ecNumber>
    </recommendedName>
</protein>
<keyword evidence="8" id="KW-0963">Cytoplasm</keyword>
<evidence type="ECO:0000313" key="13">
    <source>
        <dbReference type="Proteomes" id="UP001232343"/>
    </source>
</evidence>
<keyword evidence="3 8" id="KW-0547">Nucleotide-binding</keyword>
<dbReference type="InterPro" id="IPR013758">
    <property type="entry name" value="Topo_IIA_A/C_ab"/>
</dbReference>
<feature type="domain" description="Topo IIA-type catalytic" evidence="11">
    <location>
        <begin position="35"/>
        <end position="500"/>
    </location>
</feature>
<dbReference type="InterPro" id="IPR013760">
    <property type="entry name" value="Topo_IIA-like_dom_sf"/>
</dbReference>
<evidence type="ECO:0000256" key="8">
    <source>
        <dbReference type="HAMAP-Rule" id="MF_01897"/>
    </source>
</evidence>
<organism evidence="12 13">
    <name type="scientific">Lederbergia wuyishanensis</name>
    <dbReference type="NCBI Taxonomy" id="1347903"/>
    <lineage>
        <taxon>Bacteria</taxon>
        <taxon>Bacillati</taxon>
        <taxon>Bacillota</taxon>
        <taxon>Bacilli</taxon>
        <taxon>Bacillales</taxon>
        <taxon>Bacillaceae</taxon>
        <taxon>Lederbergia</taxon>
    </lineage>
</organism>